<dbReference type="InterPro" id="IPR014016">
    <property type="entry name" value="UvrD-like_ATP-bd"/>
</dbReference>
<proteinExistence type="inferred from homology"/>
<dbReference type="InterPro" id="IPR000212">
    <property type="entry name" value="DNA_helicase_UvrD/REP"/>
</dbReference>
<comment type="similarity">
    <text evidence="1">Belongs to the helicase family. UvrD subfamily.</text>
</comment>
<organism evidence="15 16">
    <name type="scientific">Streptomyces lunaelactis</name>
    <dbReference type="NCBI Taxonomy" id="1535768"/>
    <lineage>
        <taxon>Bacteria</taxon>
        <taxon>Bacillati</taxon>
        <taxon>Actinomycetota</taxon>
        <taxon>Actinomycetes</taxon>
        <taxon>Kitasatosporales</taxon>
        <taxon>Streptomycetaceae</taxon>
        <taxon>Streptomyces</taxon>
    </lineage>
</organism>
<evidence type="ECO:0000259" key="14">
    <source>
        <dbReference type="PROSITE" id="PS51217"/>
    </source>
</evidence>
<dbReference type="GO" id="GO:0005524">
    <property type="term" value="F:ATP binding"/>
    <property type="evidence" value="ECO:0007669"/>
    <property type="project" value="UniProtKB-UniRule"/>
</dbReference>
<evidence type="ECO:0000256" key="9">
    <source>
        <dbReference type="ARBA" id="ARBA00034808"/>
    </source>
</evidence>
<evidence type="ECO:0000256" key="1">
    <source>
        <dbReference type="ARBA" id="ARBA00009922"/>
    </source>
</evidence>
<keyword evidence="7" id="KW-0413">Isomerase</keyword>
<dbReference type="GO" id="GO:0000725">
    <property type="term" value="P:recombinational repair"/>
    <property type="evidence" value="ECO:0007669"/>
    <property type="project" value="TreeGrafter"/>
</dbReference>
<keyword evidence="16" id="KW-1185">Reference proteome</keyword>
<comment type="catalytic activity">
    <reaction evidence="10">
        <text>ATP + H2O = ADP + phosphate + H(+)</text>
        <dbReference type="Rhea" id="RHEA:13065"/>
        <dbReference type="ChEBI" id="CHEBI:15377"/>
        <dbReference type="ChEBI" id="CHEBI:15378"/>
        <dbReference type="ChEBI" id="CHEBI:30616"/>
        <dbReference type="ChEBI" id="CHEBI:43474"/>
        <dbReference type="ChEBI" id="CHEBI:456216"/>
        <dbReference type="EC" id="5.6.2.4"/>
    </reaction>
</comment>
<dbReference type="AlphaFoldDB" id="A0A2R4SVY9"/>
<evidence type="ECO:0000256" key="4">
    <source>
        <dbReference type="ARBA" id="ARBA00022806"/>
    </source>
</evidence>
<evidence type="ECO:0000256" key="2">
    <source>
        <dbReference type="ARBA" id="ARBA00022741"/>
    </source>
</evidence>
<dbReference type="EC" id="5.6.2.4" evidence="9"/>
<feature type="compositionally biased region" description="Basic residues" evidence="12">
    <location>
        <begin position="1"/>
        <end position="14"/>
    </location>
</feature>
<dbReference type="CDD" id="cd17932">
    <property type="entry name" value="DEXQc_UvrD"/>
    <property type="match status" value="1"/>
</dbReference>
<evidence type="ECO:0000259" key="13">
    <source>
        <dbReference type="PROSITE" id="PS51198"/>
    </source>
</evidence>
<dbReference type="Proteomes" id="UP000244201">
    <property type="component" value="Chromosome"/>
</dbReference>
<evidence type="ECO:0000256" key="6">
    <source>
        <dbReference type="ARBA" id="ARBA00023125"/>
    </source>
</evidence>
<evidence type="ECO:0000256" key="10">
    <source>
        <dbReference type="ARBA" id="ARBA00048988"/>
    </source>
</evidence>
<evidence type="ECO:0000313" key="16">
    <source>
        <dbReference type="Proteomes" id="UP000244201"/>
    </source>
</evidence>
<dbReference type="PANTHER" id="PTHR11070:SF2">
    <property type="entry name" value="ATP-DEPENDENT DNA HELICASE SRS2"/>
    <property type="match status" value="1"/>
</dbReference>
<evidence type="ECO:0000256" key="5">
    <source>
        <dbReference type="ARBA" id="ARBA00022840"/>
    </source>
</evidence>
<evidence type="ECO:0000313" key="15">
    <source>
        <dbReference type="EMBL" id="AVZ71053.1"/>
    </source>
</evidence>
<dbReference type="SUPFAM" id="SSF52540">
    <property type="entry name" value="P-loop containing nucleoside triphosphate hydrolases"/>
    <property type="match status" value="1"/>
</dbReference>
<dbReference type="GO" id="GO:0016887">
    <property type="term" value="F:ATP hydrolysis activity"/>
    <property type="evidence" value="ECO:0007669"/>
    <property type="project" value="RHEA"/>
</dbReference>
<dbReference type="Gene3D" id="1.10.10.160">
    <property type="match status" value="1"/>
</dbReference>
<dbReference type="Pfam" id="PF00580">
    <property type="entry name" value="UvrD-helicase"/>
    <property type="match status" value="1"/>
</dbReference>
<dbReference type="GO" id="GO:0043138">
    <property type="term" value="F:3'-5' DNA helicase activity"/>
    <property type="evidence" value="ECO:0007669"/>
    <property type="project" value="UniProtKB-EC"/>
</dbReference>
<protein>
    <recommendedName>
        <fullName evidence="9">DNA 3'-5' helicase</fullName>
        <ecNumber evidence="9">5.6.2.4</ecNumber>
    </recommendedName>
</protein>
<dbReference type="InterPro" id="IPR027417">
    <property type="entry name" value="P-loop_NTPase"/>
</dbReference>
<accession>A0A2R4SVY9</accession>
<keyword evidence="5 11" id="KW-0067">ATP-binding</keyword>
<sequence length="644" mass="71387">MTSPARRGKPHSSHPSRTPTAPRGEPMFQVSDALLSELEDLHPRQREAVLHPGNVVLRAGPGSGKTRTLVARTAYLLETQISAFRGVACVTYTNAAADEIRRRVTQRGVRAEGRITCTTVHAFCLNEILRAFAALTREPAPQAGQVLGDTATKVLLQHCFDAVGIAETLAQFRTGEASRIRRANACNEPLDGFDPREVAAARLYEEQLVARGEIDFEAMVTRALRIVRDNEPVRDLLHARFPHLIVDEYQDLGGVLHELVLALHDLAGITVFAVGDTDQSVYGFSGADAKYLTALASREDFRDLPLEVNYRSGQNIITHAEAALGESRGRKARDGASPGEVNAEVVEGGLDDHARVACDLAEQAEHQQVRPERIAILYPQRGPVLDTLLTELSRRGMDFLHERDDKLPAGTLSRFIQRCASSAVTNYQIHAASAEDRPSMLRRAEAPRLVALEHALKKLRTEAQLPPPASRLTLLRTLQTCLDPHSLYPMSAPAHDWLQQLRDRLTLDEIAEQHPDKDNSTSLDDFAHLCQTKGLLLQDLAQGEQVLGKILLTTYHSAKGREFDTVILPGLLNGIIPRRINHRGLWRDPNPKELAEQRRAFYVALTRAESALHLIYGPGYHTKNGYWRPDGPSDFVMEMASRLP</sequence>
<comment type="catalytic activity">
    <reaction evidence="8">
        <text>Couples ATP hydrolysis with the unwinding of duplex DNA by translocating in the 3'-5' direction.</text>
        <dbReference type="EC" id="5.6.2.4"/>
    </reaction>
</comment>
<evidence type="ECO:0000256" key="7">
    <source>
        <dbReference type="ARBA" id="ARBA00023235"/>
    </source>
</evidence>
<evidence type="ECO:0000256" key="12">
    <source>
        <dbReference type="SAM" id="MobiDB-lite"/>
    </source>
</evidence>
<keyword evidence="3 11" id="KW-0378">Hydrolase</keyword>
<dbReference type="InterPro" id="IPR013986">
    <property type="entry name" value="DExx_box_DNA_helicase_dom_sf"/>
</dbReference>
<keyword evidence="6" id="KW-0238">DNA-binding</keyword>
<feature type="region of interest" description="Disordered" evidence="12">
    <location>
        <begin position="1"/>
        <end position="26"/>
    </location>
</feature>
<dbReference type="KEGG" id="slk:SLUN_01085"/>
<dbReference type="PANTHER" id="PTHR11070">
    <property type="entry name" value="UVRD / RECB / PCRA DNA HELICASE FAMILY MEMBER"/>
    <property type="match status" value="1"/>
</dbReference>
<evidence type="ECO:0000256" key="3">
    <source>
        <dbReference type="ARBA" id="ARBA00022801"/>
    </source>
</evidence>
<dbReference type="PROSITE" id="PS51198">
    <property type="entry name" value="UVRD_HELICASE_ATP_BIND"/>
    <property type="match status" value="1"/>
</dbReference>
<dbReference type="Gene3D" id="3.40.50.300">
    <property type="entry name" value="P-loop containing nucleotide triphosphate hydrolases"/>
    <property type="match status" value="2"/>
</dbReference>
<feature type="domain" description="UvrD-like helicase ATP-binding" evidence="13">
    <location>
        <begin position="38"/>
        <end position="313"/>
    </location>
</feature>
<keyword evidence="4 11" id="KW-0347">Helicase</keyword>
<gene>
    <name evidence="15" type="ORF">SLUN_01085</name>
</gene>
<dbReference type="Pfam" id="PF13361">
    <property type="entry name" value="UvrD_C"/>
    <property type="match status" value="1"/>
</dbReference>
<keyword evidence="2 11" id="KW-0547">Nucleotide-binding</keyword>
<reference evidence="15 16" key="1">
    <citation type="submission" date="2018-01" db="EMBL/GenBank/DDBJ databases">
        <title>Complete genome sequence of Streptomyces lunaelactis MM109T, a Ferroverdin A producer isolated from cave moonmilk deposits.</title>
        <authorList>
            <person name="Naome A."/>
            <person name="Martinet L."/>
            <person name="Maciejewska M."/>
            <person name="Anderssen S."/>
            <person name="Adam D."/>
            <person name="Tenconi E."/>
            <person name="Deflandre B."/>
            <person name="Arguelles-Arias A."/>
            <person name="Calusinska M."/>
            <person name="Copieters W."/>
            <person name="Karim L."/>
            <person name="Hanikenne M."/>
            <person name="Baurain D."/>
            <person name="van Wezel G."/>
            <person name="Smargiasso N."/>
            <person name="de Pauw E."/>
            <person name="Delfosse P."/>
            <person name="Rigali S."/>
        </authorList>
    </citation>
    <scope>NUCLEOTIDE SEQUENCE [LARGE SCALE GENOMIC DNA]</scope>
    <source>
        <strain evidence="15 16">MM109</strain>
    </source>
</reference>
<dbReference type="GO" id="GO:0003677">
    <property type="term" value="F:DNA binding"/>
    <property type="evidence" value="ECO:0007669"/>
    <property type="project" value="UniProtKB-KW"/>
</dbReference>
<dbReference type="PROSITE" id="PS51217">
    <property type="entry name" value="UVRD_HELICASE_CTER"/>
    <property type="match status" value="1"/>
</dbReference>
<dbReference type="InterPro" id="IPR014017">
    <property type="entry name" value="DNA_helicase_UvrD-like_C"/>
</dbReference>
<name>A0A2R4SVY9_9ACTN</name>
<feature type="domain" description="UvrD-like helicase C-terminal" evidence="14">
    <location>
        <begin position="314"/>
        <end position="560"/>
    </location>
</feature>
<evidence type="ECO:0000256" key="11">
    <source>
        <dbReference type="PROSITE-ProRule" id="PRU00560"/>
    </source>
</evidence>
<evidence type="ECO:0000256" key="8">
    <source>
        <dbReference type="ARBA" id="ARBA00034617"/>
    </source>
</evidence>
<feature type="binding site" evidence="11">
    <location>
        <begin position="59"/>
        <end position="66"/>
    </location>
    <ligand>
        <name>ATP</name>
        <dbReference type="ChEBI" id="CHEBI:30616"/>
    </ligand>
</feature>
<dbReference type="Gene3D" id="1.10.486.10">
    <property type="entry name" value="PCRA, domain 4"/>
    <property type="match status" value="1"/>
</dbReference>
<dbReference type="EMBL" id="CP026304">
    <property type="protein sequence ID" value="AVZ71053.1"/>
    <property type="molecule type" value="Genomic_DNA"/>
</dbReference>